<dbReference type="EMBL" id="WIGM01001689">
    <property type="protein sequence ID" value="KAF6791382.1"/>
    <property type="molecule type" value="Genomic_DNA"/>
</dbReference>
<dbReference type="Proteomes" id="UP000639643">
    <property type="component" value="Unassembled WGS sequence"/>
</dbReference>
<evidence type="ECO:0000313" key="1">
    <source>
        <dbReference type="EMBL" id="KAF6791382.1"/>
    </source>
</evidence>
<organism evidence="1 2">
    <name type="scientific">Colletotrichum musicola</name>
    <dbReference type="NCBI Taxonomy" id="2175873"/>
    <lineage>
        <taxon>Eukaryota</taxon>
        <taxon>Fungi</taxon>
        <taxon>Dikarya</taxon>
        <taxon>Ascomycota</taxon>
        <taxon>Pezizomycotina</taxon>
        <taxon>Sordariomycetes</taxon>
        <taxon>Hypocreomycetidae</taxon>
        <taxon>Glomerellales</taxon>
        <taxon>Glomerellaceae</taxon>
        <taxon>Colletotrichum</taxon>
        <taxon>Colletotrichum orchidearum species complex</taxon>
    </lineage>
</organism>
<name>A0A8H6MK06_9PEZI</name>
<evidence type="ECO:0000313" key="2">
    <source>
        <dbReference type="Proteomes" id="UP000639643"/>
    </source>
</evidence>
<dbReference type="AlphaFoldDB" id="A0A8H6MK06"/>
<keyword evidence="2" id="KW-1185">Reference proteome</keyword>
<proteinExistence type="predicted"/>
<accession>A0A8H6MK06</accession>
<protein>
    <submittedName>
        <fullName evidence="1">Uncharacterized protein</fullName>
    </submittedName>
</protein>
<comment type="caution">
    <text evidence="1">The sequence shown here is derived from an EMBL/GenBank/DDBJ whole genome shotgun (WGS) entry which is preliminary data.</text>
</comment>
<reference evidence="1" key="1">
    <citation type="journal article" date="2020" name="Phytopathology">
        <title>Genome Sequence Resources of Colletotrichum truncatum, C. plurivorum, C. musicola, and C. sojae: Four Species Pathogenic to Soybean (Glycine max).</title>
        <authorList>
            <person name="Rogerio F."/>
            <person name="Boufleur T.R."/>
            <person name="Ciampi-Guillardi M."/>
            <person name="Sukno S.A."/>
            <person name="Thon M.R."/>
            <person name="Massola Junior N.S."/>
            <person name="Baroncelli R."/>
        </authorList>
    </citation>
    <scope>NUCLEOTIDE SEQUENCE</scope>
    <source>
        <strain evidence="1">LFN0074</strain>
    </source>
</reference>
<sequence length="171" mass="18902">MMRAETEVTLQARHLGRGAAWITGPDQHFRQEQDPACSADPDAAQMDLAGRRADKAARRVELLNFSERKISTLYELEDVGEPATEGPAVGIKRRMPEVEGEDAALQLALCRPPRDGRNMEQKTHSSDEIHNVLQFQVAQVAECPGNLVRRSREQVRLATAKSLTCSLTANA</sequence>
<gene>
    <name evidence="1" type="ORF">CMUS01_16233</name>
</gene>